<accession>A0ACB9XVB3</accession>
<proteinExistence type="predicted"/>
<feature type="non-terminal residue" evidence="1">
    <location>
        <position position="1"/>
    </location>
</feature>
<name>A0ACB9XVB3_CHAAC</name>
<evidence type="ECO:0000313" key="2">
    <source>
        <dbReference type="Proteomes" id="UP001057452"/>
    </source>
</evidence>
<protein>
    <submittedName>
        <fullName evidence="1">Uncharacterized protein</fullName>
    </submittedName>
</protein>
<reference evidence="1" key="1">
    <citation type="submission" date="2022-05" db="EMBL/GenBank/DDBJ databases">
        <title>Chromosome-level genome of Chaenocephalus aceratus.</title>
        <authorList>
            <person name="Park H."/>
        </authorList>
    </citation>
    <scope>NUCLEOTIDE SEQUENCE</scope>
    <source>
        <strain evidence="1">KU_202001</strain>
    </source>
</reference>
<evidence type="ECO:0000313" key="1">
    <source>
        <dbReference type="EMBL" id="KAI4830541.1"/>
    </source>
</evidence>
<gene>
    <name evidence="1" type="ORF">KUCAC02_002165</name>
</gene>
<sequence length="125" mass="13187">DLSIRLQFPTAIECSTESERECASALFLRPPRSRASPRVCPPCEGARTGGGGGLCSLLLSMLSDPRASRGLAGSKVLPYPPRLPQPPDGSSQPPCSPAAAAWTRVPPPPPPRRGRPRPDTLSPAR</sequence>
<dbReference type="EMBL" id="CM043787">
    <property type="protein sequence ID" value="KAI4830541.1"/>
    <property type="molecule type" value="Genomic_DNA"/>
</dbReference>
<dbReference type="Proteomes" id="UP001057452">
    <property type="component" value="Chromosome 3"/>
</dbReference>
<keyword evidence="2" id="KW-1185">Reference proteome</keyword>
<organism evidence="1 2">
    <name type="scientific">Chaenocephalus aceratus</name>
    <name type="common">Blackfin icefish</name>
    <name type="synonym">Chaenichthys aceratus</name>
    <dbReference type="NCBI Taxonomy" id="36190"/>
    <lineage>
        <taxon>Eukaryota</taxon>
        <taxon>Metazoa</taxon>
        <taxon>Chordata</taxon>
        <taxon>Craniata</taxon>
        <taxon>Vertebrata</taxon>
        <taxon>Euteleostomi</taxon>
        <taxon>Actinopterygii</taxon>
        <taxon>Neopterygii</taxon>
        <taxon>Teleostei</taxon>
        <taxon>Neoteleostei</taxon>
        <taxon>Acanthomorphata</taxon>
        <taxon>Eupercaria</taxon>
        <taxon>Perciformes</taxon>
        <taxon>Notothenioidei</taxon>
        <taxon>Channichthyidae</taxon>
        <taxon>Chaenocephalus</taxon>
    </lineage>
</organism>
<comment type="caution">
    <text evidence="1">The sequence shown here is derived from an EMBL/GenBank/DDBJ whole genome shotgun (WGS) entry which is preliminary data.</text>
</comment>